<dbReference type="EMBL" id="WINI01000009">
    <property type="protein sequence ID" value="MQR02488.1"/>
    <property type="molecule type" value="Genomic_DNA"/>
</dbReference>
<accession>A0A843YYE1</accession>
<protein>
    <submittedName>
        <fullName evidence="2">Uncharacterized protein</fullName>
    </submittedName>
</protein>
<feature type="transmembrane region" description="Helical" evidence="1">
    <location>
        <begin position="12"/>
        <end position="31"/>
    </location>
</feature>
<dbReference type="RefSeq" id="WP_153236105.1">
    <property type="nucleotide sequence ID" value="NZ_WINI01000009.1"/>
</dbReference>
<name>A0A843YYE1_9BURK</name>
<sequence>MFAFINIIRTNLIFFIPMVLVGVVLLGEVPVASKLVHGGLEMIGAVVGAVLAIWLLIEIPILMG</sequence>
<comment type="caution">
    <text evidence="2">The sequence shown here is derived from an EMBL/GenBank/DDBJ whole genome shotgun (WGS) entry which is preliminary data.</text>
</comment>
<evidence type="ECO:0000256" key="1">
    <source>
        <dbReference type="SAM" id="Phobius"/>
    </source>
</evidence>
<keyword evidence="3" id="KW-1185">Reference proteome</keyword>
<dbReference type="AlphaFoldDB" id="A0A843YYE1"/>
<evidence type="ECO:0000313" key="3">
    <source>
        <dbReference type="Proteomes" id="UP000451565"/>
    </source>
</evidence>
<gene>
    <name evidence="2" type="ORF">GEV47_17570</name>
</gene>
<evidence type="ECO:0000313" key="2">
    <source>
        <dbReference type="EMBL" id="MQR02488.1"/>
    </source>
</evidence>
<keyword evidence="1" id="KW-1133">Transmembrane helix</keyword>
<proteinExistence type="predicted"/>
<keyword evidence="1" id="KW-0472">Membrane</keyword>
<dbReference type="Proteomes" id="UP000451565">
    <property type="component" value="Unassembled WGS sequence"/>
</dbReference>
<reference evidence="2 3" key="1">
    <citation type="submission" date="2019-10" db="EMBL/GenBank/DDBJ databases">
        <title>Glaciimonas soli sp. nov., a psychrophilic bacterium isolated from the forest soil of a high elevation mountain in Taiwan.</title>
        <authorList>
            <person name="Wang L.-T."/>
            <person name="Shieh W.Y."/>
        </authorList>
    </citation>
    <scope>NUCLEOTIDE SEQUENCE [LARGE SCALE GENOMIC DNA]</scope>
    <source>
        <strain evidence="2 3">GS1</strain>
    </source>
</reference>
<feature type="transmembrane region" description="Helical" evidence="1">
    <location>
        <begin position="43"/>
        <end position="63"/>
    </location>
</feature>
<keyword evidence="1" id="KW-0812">Transmembrane</keyword>
<organism evidence="2 3">
    <name type="scientific">Glaciimonas soli</name>
    <dbReference type="NCBI Taxonomy" id="2590999"/>
    <lineage>
        <taxon>Bacteria</taxon>
        <taxon>Pseudomonadati</taxon>
        <taxon>Pseudomonadota</taxon>
        <taxon>Betaproteobacteria</taxon>
        <taxon>Burkholderiales</taxon>
        <taxon>Oxalobacteraceae</taxon>
        <taxon>Glaciimonas</taxon>
    </lineage>
</organism>